<dbReference type="InterPro" id="IPR001873">
    <property type="entry name" value="ENaC"/>
</dbReference>
<evidence type="ECO:0000256" key="11">
    <source>
        <dbReference type="ARBA" id="ARBA00023303"/>
    </source>
</evidence>
<dbReference type="PANTHER" id="PTHR11690:SF248">
    <property type="entry name" value="PICKPOCKET 17, ISOFORM A"/>
    <property type="match status" value="1"/>
</dbReference>
<evidence type="ECO:0000256" key="7">
    <source>
        <dbReference type="ARBA" id="ARBA00023053"/>
    </source>
</evidence>
<dbReference type="RefSeq" id="XP_022238375.1">
    <property type="nucleotide sequence ID" value="XM_022382667.1"/>
</dbReference>
<keyword evidence="10 12" id="KW-0739">Sodium transport</keyword>
<evidence type="ECO:0000256" key="10">
    <source>
        <dbReference type="ARBA" id="ARBA00023201"/>
    </source>
</evidence>
<evidence type="ECO:0000256" key="3">
    <source>
        <dbReference type="ARBA" id="ARBA00022448"/>
    </source>
</evidence>
<keyword evidence="11 12" id="KW-0407">Ion channel</keyword>
<accession>A0ABM1S420</accession>
<dbReference type="PANTHER" id="PTHR11690">
    <property type="entry name" value="AMILORIDE-SENSITIVE SODIUM CHANNEL-RELATED"/>
    <property type="match status" value="1"/>
</dbReference>
<evidence type="ECO:0000256" key="12">
    <source>
        <dbReference type="RuleBase" id="RU000679"/>
    </source>
</evidence>
<sequence>MDNCSDPVFFYQYLFSNCYTFEQPLKLDNWKNVWITQVVTMILNFETEDFMEVLRQPGGFLFIHPRDSLPDFRRDYVEVNPGSKVDIKLQKRSTILKDSPITKCTDYGSVLSRWYPNKKMNPRQCSQECLAEAVEHHCGCAHFTSIYPIVRRCDEVNDTEYGCIFEAEKIHVDDCLDSCAPPCEKEYYELQMSYFQWPTRLEELRRLLPNDLKNMTLEFAQKQLAEVTVSFPGNEHIIHKHQPKFEAIEVFSYVGGYIGIWLGVSLVTLWEFFERLTLLVQFILQNLCCKLAGCSQVKPKCSGTVVQMTTY</sequence>
<dbReference type="GeneID" id="111085188"/>
<dbReference type="Proteomes" id="UP000694941">
    <property type="component" value="Unplaced"/>
</dbReference>
<reference evidence="15" key="1">
    <citation type="submission" date="2025-08" db="UniProtKB">
        <authorList>
            <consortium name="RefSeq"/>
        </authorList>
    </citation>
    <scope>IDENTIFICATION</scope>
    <source>
        <tissue evidence="15">Muscle</tissue>
    </source>
</reference>
<evidence type="ECO:0000256" key="13">
    <source>
        <dbReference type="SAM" id="Phobius"/>
    </source>
</evidence>
<evidence type="ECO:0000256" key="9">
    <source>
        <dbReference type="ARBA" id="ARBA00023136"/>
    </source>
</evidence>
<keyword evidence="14" id="KW-1185">Reference proteome</keyword>
<keyword evidence="7" id="KW-0915">Sodium</keyword>
<keyword evidence="5 12" id="KW-0812">Transmembrane</keyword>
<evidence type="ECO:0000256" key="2">
    <source>
        <dbReference type="ARBA" id="ARBA00007193"/>
    </source>
</evidence>
<dbReference type="Pfam" id="PF00858">
    <property type="entry name" value="ASC"/>
    <property type="match status" value="1"/>
</dbReference>
<keyword evidence="8 12" id="KW-0406">Ion transport</keyword>
<evidence type="ECO:0000256" key="5">
    <source>
        <dbReference type="ARBA" id="ARBA00022692"/>
    </source>
</evidence>
<feature type="transmembrane region" description="Helical" evidence="13">
    <location>
        <begin position="250"/>
        <end position="273"/>
    </location>
</feature>
<proteinExistence type="inferred from homology"/>
<evidence type="ECO:0000256" key="1">
    <source>
        <dbReference type="ARBA" id="ARBA00004141"/>
    </source>
</evidence>
<name>A0ABM1S420_LIMPO</name>
<keyword evidence="9 13" id="KW-0472">Membrane</keyword>
<protein>
    <submittedName>
        <fullName evidence="15">Amiloride-sensitive sodium channel subunit alpha-like isoform X1</fullName>
    </submittedName>
</protein>
<evidence type="ECO:0000313" key="14">
    <source>
        <dbReference type="Proteomes" id="UP000694941"/>
    </source>
</evidence>
<evidence type="ECO:0000313" key="15">
    <source>
        <dbReference type="RefSeq" id="XP_022238375.1"/>
    </source>
</evidence>
<keyword evidence="3 12" id="KW-0813">Transport</keyword>
<keyword evidence="4 12" id="KW-0894">Sodium channel</keyword>
<dbReference type="Gene3D" id="1.10.287.770">
    <property type="entry name" value="YojJ-like"/>
    <property type="match status" value="1"/>
</dbReference>
<dbReference type="PRINTS" id="PR01078">
    <property type="entry name" value="AMINACHANNEL"/>
</dbReference>
<comment type="similarity">
    <text evidence="2 12">Belongs to the amiloride-sensitive sodium channel (TC 1.A.6) family.</text>
</comment>
<keyword evidence="6 13" id="KW-1133">Transmembrane helix</keyword>
<organism evidence="14 15">
    <name type="scientific">Limulus polyphemus</name>
    <name type="common">Atlantic horseshoe crab</name>
    <dbReference type="NCBI Taxonomy" id="6850"/>
    <lineage>
        <taxon>Eukaryota</taxon>
        <taxon>Metazoa</taxon>
        <taxon>Ecdysozoa</taxon>
        <taxon>Arthropoda</taxon>
        <taxon>Chelicerata</taxon>
        <taxon>Merostomata</taxon>
        <taxon>Xiphosura</taxon>
        <taxon>Limulidae</taxon>
        <taxon>Limulus</taxon>
    </lineage>
</organism>
<gene>
    <name evidence="15" type="primary">LOC111085188</name>
</gene>
<evidence type="ECO:0000256" key="4">
    <source>
        <dbReference type="ARBA" id="ARBA00022461"/>
    </source>
</evidence>
<comment type="subcellular location">
    <subcellularLocation>
        <location evidence="1">Membrane</location>
        <topology evidence="1">Multi-pass membrane protein</topology>
    </subcellularLocation>
</comment>
<evidence type="ECO:0000256" key="6">
    <source>
        <dbReference type="ARBA" id="ARBA00022989"/>
    </source>
</evidence>
<evidence type="ECO:0000256" key="8">
    <source>
        <dbReference type="ARBA" id="ARBA00023065"/>
    </source>
</evidence>